<comment type="caution">
    <text evidence="1">The sequence shown here is derived from an EMBL/GenBank/DDBJ whole genome shotgun (WGS) entry which is preliminary data.</text>
</comment>
<sequence>MACHSEFVEALGNNAQPYRQVAWWVGKIQQERVSTSDEKRSGRQLSVQTDIAHSVIEQLMYEDTRWTLLELVRANDMEKRSTNVSSCQLYVYCVVFLLHREGHIALYTAVIN</sequence>
<name>A0A8X6M6P4_TRICU</name>
<reference evidence="1" key="1">
    <citation type="submission" date="2020-07" db="EMBL/GenBank/DDBJ databases">
        <title>Multicomponent nature underlies the extraordinary mechanical properties of spider dragline silk.</title>
        <authorList>
            <person name="Kono N."/>
            <person name="Nakamura H."/>
            <person name="Mori M."/>
            <person name="Yoshida Y."/>
            <person name="Ohtoshi R."/>
            <person name="Malay A.D."/>
            <person name="Moran D.A.P."/>
            <person name="Tomita M."/>
            <person name="Numata K."/>
            <person name="Arakawa K."/>
        </authorList>
    </citation>
    <scope>NUCLEOTIDE SEQUENCE</scope>
</reference>
<dbReference type="OrthoDB" id="6428254at2759"/>
<proteinExistence type="predicted"/>
<evidence type="ECO:0000313" key="2">
    <source>
        <dbReference type="Proteomes" id="UP000887116"/>
    </source>
</evidence>
<protein>
    <submittedName>
        <fullName evidence="1">Uncharacterized protein</fullName>
    </submittedName>
</protein>
<dbReference type="EMBL" id="BMAO01039733">
    <property type="protein sequence ID" value="GFR33339.1"/>
    <property type="molecule type" value="Genomic_DNA"/>
</dbReference>
<dbReference type="Proteomes" id="UP000887116">
    <property type="component" value="Unassembled WGS sequence"/>
</dbReference>
<accession>A0A8X6M6P4</accession>
<keyword evidence="2" id="KW-1185">Reference proteome</keyword>
<organism evidence="1 2">
    <name type="scientific">Trichonephila clavata</name>
    <name type="common">Joro spider</name>
    <name type="synonym">Nephila clavata</name>
    <dbReference type="NCBI Taxonomy" id="2740835"/>
    <lineage>
        <taxon>Eukaryota</taxon>
        <taxon>Metazoa</taxon>
        <taxon>Ecdysozoa</taxon>
        <taxon>Arthropoda</taxon>
        <taxon>Chelicerata</taxon>
        <taxon>Arachnida</taxon>
        <taxon>Araneae</taxon>
        <taxon>Araneomorphae</taxon>
        <taxon>Entelegynae</taxon>
        <taxon>Araneoidea</taxon>
        <taxon>Nephilidae</taxon>
        <taxon>Trichonephila</taxon>
    </lineage>
</organism>
<evidence type="ECO:0000313" key="1">
    <source>
        <dbReference type="EMBL" id="GFR33339.1"/>
    </source>
</evidence>
<gene>
    <name evidence="1" type="primary">NCL1_28519</name>
    <name evidence="1" type="ORF">TNCT_275861</name>
</gene>
<dbReference type="AlphaFoldDB" id="A0A8X6M6P4"/>